<organism evidence="1 2">
    <name type="scientific">Arctium lappa</name>
    <name type="common">Greater burdock</name>
    <name type="synonym">Lappa major</name>
    <dbReference type="NCBI Taxonomy" id="4217"/>
    <lineage>
        <taxon>Eukaryota</taxon>
        <taxon>Viridiplantae</taxon>
        <taxon>Streptophyta</taxon>
        <taxon>Embryophyta</taxon>
        <taxon>Tracheophyta</taxon>
        <taxon>Spermatophyta</taxon>
        <taxon>Magnoliopsida</taxon>
        <taxon>eudicotyledons</taxon>
        <taxon>Gunneridae</taxon>
        <taxon>Pentapetalae</taxon>
        <taxon>asterids</taxon>
        <taxon>campanulids</taxon>
        <taxon>Asterales</taxon>
        <taxon>Asteraceae</taxon>
        <taxon>Carduoideae</taxon>
        <taxon>Cardueae</taxon>
        <taxon>Arctiinae</taxon>
        <taxon>Arctium</taxon>
    </lineage>
</organism>
<dbReference type="EMBL" id="CM042064">
    <property type="protein sequence ID" value="KAI3665038.1"/>
    <property type="molecule type" value="Genomic_DNA"/>
</dbReference>
<reference evidence="1 2" key="2">
    <citation type="journal article" date="2022" name="Mol. Ecol. Resour.">
        <title>The genomes of chicory, endive, great burdock and yacon provide insights into Asteraceae paleo-polyploidization history and plant inulin production.</title>
        <authorList>
            <person name="Fan W."/>
            <person name="Wang S."/>
            <person name="Wang H."/>
            <person name="Wang A."/>
            <person name="Jiang F."/>
            <person name="Liu H."/>
            <person name="Zhao H."/>
            <person name="Xu D."/>
            <person name="Zhang Y."/>
        </authorList>
    </citation>
    <scope>NUCLEOTIDE SEQUENCE [LARGE SCALE GENOMIC DNA]</scope>
    <source>
        <strain evidence="2">cv. Niubang</strain>
    </source>
</reference>
<evidence type="ECO:0000313" key="2">
    <source>
        <dbReference type="Proteomes" id="UP001055879"/>
    </source>
</evidence>
<comment type="caution">
    <text evidence="1">The sequence shown here is derived from an EMBL/GenBank/DDBJ whole genome shotgun (WGS) entry which is preliminary data.</text>
</comment>
<name>A0ACB8XDI0_ARCLA</name>
<reference evidence="2" key="1">
    <citation type="journal article" date="2022" name="Mol. Ecol. Resour.">
        <title>The genomes of chicory, endive, great burdock and yacon provide insights into Asteraceae palaeo-polyploidization history and plant inulin production.</title>
        <authorList>
            <person name="Fan W."/>
            <person name="Wang S."/>
            <person name="Wang H."/>
            <person name="Wang A."/>
            <person name="Jiang F."/>
            <person name="Liu H."/>
            <person name="Zhao H."/>
            <person name="Xu D."/>
            <person name="Zhang Y."/>
        </authorList>
    </citation>
    <scope>NUCLEOTIDE SEQUENCE [LARGE SCALE GENOMIC DNA]</scope>
    <source>
        <strain evidence="2">cv. Niubang</strain>
    </source>
</reference>
<sequence length="88" mass="9198">MGIEVRLGLISADEIVGGVTDGVTAIEIADTAGPIGPADGRLEVVVATGIADEGTVCVVAEKEEWGERRERRREILTSLASGFTSSDR</sequence>
<proteinExistence type="predicted"/>
<accession>A0ACB8XDI0</accession>
<gene>
    <name evidence="1" type="ORF">L6452_43654</name>
</gene>
<protein>
    <submittedName>
        <fullName evidence="1">Uncharacterized protein</fullName>
    </submittedName>
</protein>
<evidence type="ECO:0000313" key="1">
    <source>
        <dbReference type="EMBL" id="KAI3665038.1"/>
    </source>
</evidence>
<keyword evidence="2" id="KW-1185">Reference proteome</keyword>
<dbReference type="Proteomes" id="UP001055879">
    <property type="component" value="Linkage Group LG18"/>
</dbReference>